<evidence type="ECO:0000256" key="1">
    <source>
        <dbReference type="SAM" id="MobiDB-lite"/>
    </source>
</evidence>
<dbReference type="Proteomes" id="UP001385951">
    <property type="component" value="Unassembled WGS sequence"/>
</dbReference>
<sequence length="109" mass="12237">MACRGKFTLSQLRTCPLVGSSRRVDIAAVERYNTIRTFFRRQMSHSTKPPLMTKRPKLLLSISISLGRGPYSRSFHSSISRYNQQPHENNSPSQSSTATNKPSPESPKG</sequence>
<accession>A0AAW0GSF9</accession>
<dbReference type="AlphaFoldDB" id="A0AAW0GSF9"/>
<evidence type="ECO:0000313" key="2">
    <source>
        <dbReference type="EMBL" id="KAK7692491.1"/>
    </source>
</evidence>
<dbReference type="EMBL" id="JASBNA010000004">
    <property type="protein sequence ID" value="KAK7692491.1"/>
    <property type="molecule type" value="Genomic_DNA"/>
</dbReference>
<protein>
    <submittedName>
        <fullName evidence="2">Uncharacterized protein</fullName>
    </submittedName>
</protein>
<organism evidence="2 3">
    <name type="scientific">Cerrena zonata</name>
    <dbReference type="NCBI Taxonomy" id="2478898"/>
    <lineage>
        <taxon>Eukaryota</taxon>
        <taxon>Fungi</taxon>
        <taxon>Dikarya</taxon>
        <taxon>Basidiomycota</taxon>
        <taxon>Agaricomycotina</taxon>
        <taxon>Agaricomycetes</taxon>
        <taxon>Polyporales</taxon>
        <taxon>Cerrenaceae</taxon>
        <taxon>Cerrena</taxon>
    </lineage>
</organism>
<proteinExistence type="predicted"/>
<evidence type="ECO:0000313" key="3">
    <source>
        <dbReference type="Proteomes" id="UP001385951"/>
    </source>
</evidence>
<feature type="region of interest" description="Disordered" evidence="1">
    <location>
        <begin position="75"/>
        <end position="109"/>
    </location>
</feature>
<keyword evidence="3" id="KW-1185">Reference proteome</keyword>
<gene>
    <name evidence="2" type="ORF">QCA50_004116</name>
</gene>
<feature type="compositionally biased region" description="Polar residues" evidence="1">
    <location>
        <begin position="75"/>
        <end position="103"/>
    </location>
</feature>
<reference evidence="2 3" key="1">
    <citation type="submission" date="2022-09" db="EMBL/GenBank/DDBJ databases">
        <authorList>
            <person name="Palmer J.M."/>
        </authorList>
    </citation>
    <scope>NUCLEOTIDE SEQUENCE [LARGE SCALE GENOMIC DNA]</scope>
    <source>
        <strain evidence="2 3">DSM 7382</strain>
    </source>
</reference>
<comment type="caution">
    <text evidence="2">The sequence shown here is derived from an EMBL/GenBank/DDBJ whole genome shotgun (WGS) entry which is preliminary data.</text>
</comment>
<name>A0AAW0GSF9_9APHY</name>